<dbReference type="PANTHER" id="PTHR33327:SF3">
    <property type="entry name" value="RNA-DIRECTED DNA POLYMERASE"/>
    <property type="match status" value="1"/>
</dbReference>
<dbReference type="OMA" id="MANKMEG"/>
<dbReference type="GeneID" id="103508179"/>
<accession>A0A1S3CZF0</accession>
<dbReference type="KEGG" id="dci:103508179"/>
<organism evidence="1 2">
    <name type="scientific">Diaphorina citri</name>
    <name type="common">Asian citrus psyllid</name>
    <dbReference type="NCBI Taxonomy" id="121845"/>
    <lineage>
        <taxon>Eukaryota</taxon>
        <taxon>Metazoa</taxon>
        <taxon>Ecdysozoa</taxon>
        <taxon>Arthropoda</taxon>
        <taxon>Hexapoda</taxon>
        <taxon>Insecta</taxon>
        <taxon>Pterygota</taxon>
        <taxon>Neoptera</taxon>
        <taxon>Paraneoptera</taxon>
        <taxon>Hemiptera</taxon>
        <taxon>Sternorrhyncha</taxon>
        <taxon>Psylloidea</taxon>
        <taxon>Psyllidae</taxon>
        <taxon>Diaphorininae</taxon>
        <taxon>Diaphorina</taxon>
    </lineage>
</organism>
<name>A0A1S3CZF0_DIACI</name>
<proteinExistence type="predicted"/>
<sequence>MDVGDRTPSQMLREIQRLAGEDVPENIIRRIWLKKLPTFTQQIVQAVSLTTPLTQQADVADKVMSVNNGNISAVSPLPPSTSHSNTSHDTQLDELTKRLDQLEKTHPLCSVANQG</sequence>
<dbReference type="PANTHER" id="PTHR33327">
    <property type="entry name" value="ENDONUCLEASE"/>
    <property type="match status" value="1"/>
</dbReference>
<reference evidence="2" key="1">
    <citation type="submission" date="2025-08" db="UniProtKB">
        <authorList>
            <consortium name="RefSeq"/>
        </authorList>
    </citation>
    <scope>IDENTIFICATION</scope>
</reference>
<keyword evidence="1" id="KW-1185">Reference proteome</keyword>
<dbReference type="PaxDb" id="121845-A0A1S3CZF0"/>
<evidence type="ECO:0000313" key="1">
    <source>
        <dbReference type="Proteomes" id="UP000079169"/>
    </source>
</evidence>
<evidence type="ECO:0000313" key="2">
    <source>
        <dbReference type="RefSeq" id="XP_008470933.2"/>
    </source>
</evidence>
<dbReference type="AlphaFoldDB" id="A0A1S3CZF0"/>
<gene>
    <name evidence="2" type="primary">LOC103508179</name>
</gene>
<protein>
    <submittedName>
        <fullName evidence="2">Uncharacterized protein LOC103508179</fullName>
    </submittedName>
</protein>
<dbReference type="RefSeq" id="XP_008470933.2">
    <property type="nucleotide sequence ID" value="XM_008472711.3"/>
</dbReference>
<dbReference type="Proteomes" id="UP000079169">
    <property type="component" value="Unplaced"/>
</dbReference>